<geneLocation type="plasmid" evidence="1 2">
    <name>At</name>
</geneLocation>
<dbReference type="Proteomes" id="UP000000813">
    <property type="component" value="Plasmid At"/>
</dbReference>
<reference evidence="1 2" key="1">
    <citation type="journal article" date="2001" name="Science">
        <title>The genome of the natural genetic engineer Agrobacterium tumefaciens C58.</title>
        <authorList>
            <person name="Wood D.W."/>
            <person name="Setubal J.C."/>
            <person name="Kaul R."/>
            <person name="Monks D.E."/>
            <person name="Kitajima J.P."/>
            <person name="Okura V.K."/>
            <person name="Zhou Y."/>
            <person name="Chen L."/>
            <person name="Wood G.E."/>
            <person name="Almeida N.F.Jr."/>
            <person name="Woo L."/>
            <person name="Chen Y."/>
            <person name="Paulsen I.T."/>
            <person name="Eisen J.A."/>
            <person name="Karp P.D."/>
            <person name="Bovee D.Sr."/>
            <person name="Chapman P."/>
            <person name="Clendenning J."/>
            <person name="Deatherage G."/>
            <person name="Gillet W."/>
            <person name="Grant C."/>
            <person name="Kutyavin T."/>
            <person name="Levy R."/>
            <person name="Li M.J."/>
            <person name="McClelland E."/>
            <person name="Palmieri A."/>
            <person name="Raymond C."/>
            <person name="Rouse G."/>
            <person name="Saenphimmachak C."/>
            <person name="Wu Z."/>
            <person name="Romero P."/>
            <person name="Gordon D."/>
            <person name="Zhang S."/>
            <person name="Yoo H."/>
            <person name="Tao Y."/>
            <person name="Biddle P."/>
            <person name="Jung M."/>
            <person name="Krespan W."/>
            <person name="Perry M."/>
            <person name="Gordon-Kamm B."/>
            <person name="Liao L."/>
            <person name="Kim S."/>
            <person name="Hendrick C."/>
            <person name="Zhao Z.Y."/>
            <person name="Dolan M."/>
            <person name="Chumley F."/>
            <person name="Tingey S.V."/>
            <person name="Tomb J.F."/>
            <person name="Gordon M.P."/>
            <person name="Olson M.V."/>
            <person name="Nester E.W."/>
        </authorList>
    </citation>
    <scope>NUCLEOTIDE SEQUENCE [LARGE SCALE GENOMIC DNA]</scope>
    <source>
        <strain evidence="2">C58 / ATCC 33970</strain>
    </source>
</reference>
<dbReference type="EMBL" id="AE007872">
    <property type="protein sequence ID" value="AAL46005.2"/>
    <property type="molecule type" value="Genomic_DNA"/>
</dbReference>
<dbReference type="AlphaFoldDB" id="Q8UK07"/>
<name>Q8UK07_AGRFC</name>
<evidence type="ECO:0000313" key="1">
    <source>
        <dbReference type="EMBL" id="AAL46005.2"/>
    </source>
</evidence>
<organism evidence="1 2">
    <name type="scientific">Agrobacterium fabrum (strain C58 / ATCC 33970)</name>
    <name type="common">Agrobacterium tumefaciens (strain C58)</name>
    <dbReference type="NCBI Taxonomy" id="176299"/>
    <lineage>
        <taxon>Bacteria</taxon>
        <taxon>Pseudomonadati</taxon>
        <taxon>Pseudomonadota</taxon>
        <taxon>Alphaproteobacteria</taxon>
        <taxon>Hyphomicrobiales</taxon>
        <taxon>Rhizobiaceae</taxon>
        <taxon>Rhizobium/Agrobacterium group</taxon>
        <taxon>Agrobacterium</taxon>
        <taxon>Agrobacterium tumefaciens complex</taxon>
    </lineage>
</organism>
<keyword evidence="1" id="KW-0614">Plasmid</keyword>
<evidence type="ECO:0000313" key="2">
    <source>
        <dbReference type="Proteomes" id="UP000000813"/>
    </source>
</evidence>
<reference evidence="1 2" key="2">
    <citation type="journal article" date="2001" name="Science">
        <title>Genome sequence of the plant pathogen and biotechnology agent Agrobacterium tumefaciens C58.</title>
        <authorList>
            <person name="Goodner B."/>
            <person name="Hinkle G."/>
            <person name="Gattung S."/>
            <person name="Miller N."/>
            <person name="Blanchard M."/>
            <person name="Qurollo B."/>
            <person name="Goldman B.S."/>
            <person name="Cao Y."/>
            <person name="Askenazi M."/>
            <person name="Halling C."/>
            <person name="Mullin L."/>
            <person name="Houmiel K."/>
            <person name="Gordon J."/>
            <person name="Vaudin M."/>
            <person name="Iartchouk O."/>
            <person name="Epp A."/>
            <person name="Liu F."/>
            <person name="Wollam C."/>
            <person name="Allinger M."/>
            <person name="Doughty D."/>
            <person name="Scott C."/>
            <person name="Lappas C."/>
            <person name="Markelz B."/>
            <person name="Flanagan C."/>
            <person name="Crowell C."/>
            <person name="Gurson J."/>
            <person name="Lomo C."/>
            <person name="Sear C."/>
            <person name="Strub G."/>
            <person name="Cielo C."/>
            <person name="Slater S."/>
        </authorList>
    </citation>
    <scope>NUCLEOTIDE SEQUENCE [LARGE SCALE GENOMIC DNA]</scope>
    <source>
        <strain evidence="2">C58 / ATCC 33970</strain>
    </source>
</reference>
<dbReference type="EnsemblBacteria" id="AAL46005">
    <property type="protein sequence ID" value="AAL46005"/>
    <property type="gene ID" value="Atu5317"/>
</dbReference>
<sequence>MMRSCVRDWNLPGTNHAAKCIGEHLGGRLGQPSVQVVPTKHRRFRQQLIKLTSLERQEKGNARQNFSSPLDLPASLNMLLDFVHAAGVGGFTFGNRRRPDI</sequence>
<dbReference type="OrthoDB" id="5406017at2"/>
<protein>
    <submittedName>
        <fullName evidence="1">Uncharacterized protein</fullName>
    </submittedName>
</protein>
<accession>Q8UK07</accession>
<dbReference type="HOGENOM" id="CLU_2285451_0_0_5"/>
<keyword evidence="2" id="KW-1185">Reference proteome</keyword>
<proteinExistence type="predicted"/>
<gene>
    <name evidence="1" type="ordered locus">Atu5317</name>
</gene>
<dbReference type="KEGG" id="atu:Atu5317"/>